<evidence type="ECO:0000259" key="1">
    <source>
        <dbReference type="PROSITE" id="PS51819"/>
    </source>
</evidence>
<proteinExistence type="predicted"/>
<dbReference type="KEGG" id="kse:Ksed_25010"/>
<protein>
    <submittedName>
        <fullName evidence="2">Uncharacterized conserved protein</fullName>
    </submittedName>
</protein>
<dbReference type="CDD" id="cd07246">
    <property type="entry name" value="VOC_like"/>
    <property type="match status" value="1"/>
</dbReference>
<feature type="domain" description="VOC" evidence="1">
    <location>
        <begin position="8"/>
        <end position="142"/>
    </location>
</feature>
<keyword evidence="3" id="KW-1185">Reference proteome</keyword>
<dbReference type="eggNOG" id="COG2764">
    <property type="taxonomic scope" value="Bacteria"/>
</dbReference>
<dbReference type="InterPro" id="IPR004360">
    <property type="entry name" value="Glyas_Fos-R_dOase_dom"/>
</dbReference>
<dbReference type="HOGENOM" id="CLU_046006_11_2_11"/>
<name>C7NG56_KYTSD</name>
<evidence type="ECO:0000313" key="3">
    <source>
        <dbReference type="Proteomes" id="UP000006666"/>
    </source>
</evidence>
<dbReference type="Pfam" id="PF00903">
    <property type="entry name" value="Glyoxalase"/>
    <property type="match status" value="1"/>
</dbReference>
<sequence length="164" mass="17483">MNTSKNPGTVTVNPLLVLEDAAGALDLYQRVFGAEQLVRIDTPEGSVLHAELGLGDSIVTVMEASDDFGTASQSSVMDAAGKDPDTAAFSLDITVRDVDVTAKAAQEAGATVREEPADFQAAGVRFASIRDPYGVRWTIRQVIEEISKDEEQRRLQELFVGGAG</sequence>
<dbReference type="AlphaFoldDB" id="C7NG56"/>
<dbReference type="PROSITE" id="PS51819">
    <property type="entry name" value="VOC"/>
    <property type="match status" value="1"/>
</dbReference>
<dbReference type="RefSeq" id="WP_015780391.1">
    <property type="nucleotide sequence ID" value="NC_013169.1"/>
</dbReference>
<evidence type="ECO:0000313" key="2">
    <source>
        <dbReference type="EMBL" id="ACV07465.1"/>
    </source>
</evidence>
<dbReference type="PANTHER" id="PTHR34109:SF1">
    <property type="entry name" value="VOC DOMAIN-CONTAINING PROTEIN"/>
    <property type="match status" value="1"/>
</dbReference>
<dbReference type="PANTHER" id="PTHR34109">
    <property type="entry name" value="BNAUNNG04460D PROTEIN-RELATED"/>
    <property type="match status" value="1"/>
</dbReference>
<dbReference type="Gene3D" id="3.30.720.110">
    <property type="match status" value="1"/>
</dbReference>
<organism evidence="2 3">
    <name type="scientific">Kytococcus sedentarius (strain ATCC 14392 / DSM 20547 / JCM 11482 / CCUG 33030 / NBRC 15357 / NCTC 11040 / CCM 314 / 541)</name>
    <name type="common">Micrococcus sedentarius</name>
    <dbReference type="NCBI Taxonomy" id="478801"/>
    <lineage>
        <taxon>Bacteria</taxon>
        <taxon>Bacillati</taxon>
        <taxon>Actinomycetota</taxon>
        <taxon>Actinomycetes</taxon>
        <taxon>Micrococcales</taxon>
        <taxon>Kytococcaceae</taxon>
        <taxon>Kytococcus</taxon>
    </lineage>
</organism>
<accession>C7NG56</accession>
<dbReference type="SUPFAM" id="SSF54593">
    <property type="entry name" value="Glyoxalase/Bleomycin resistance protein/Dihydroxybiphenyl dioxygenase"/>
    <property type="match status" value="1"/>
</dbReference>
<dbReference type="EMBL" id="CP001686">
    <property type="protein sequence ID" value="ACV07465.1"/>
    <property type="molecule type" value="Genomic_DNA"/>
</dbReference>
<dbReference type="STRING" id="478801.Ksed_25010"/>
<dbReference type="InterPro" id="IPR037523">
    <property type="entry name" value="VOC_core"/>
</dbReference>
<dbReference type="Gene3D" id="3.30.720.120">
    <property type="match status" value="1"/>
</dbReference>
<dbReference type="Proteomes" id="UP000006666">
    <property type="component" value="Chromosome"/>
</dbReference>
<dbReference type="InterPro" id="IPR029068">
    <property type="entry name" value="Glyas_Bleomycin-R_OHBP_Dase"/>
</dbReference>
<gene>
    <name evidence="2" type="ordered locus">Ksed_25010</name>
</gene>
<reference evidence="2 3" key="1">
    <citation type="journal article" date="2009" name="Stand. Genomic Sci.">
        <title>Complete genome sequence of Kytococcus sedentarius type strain (541).</title>
        <authorList>
            <person name="Sims D."/>
            <person name="Brettin T."/>
            <person name="Detter J.C."/>
            <person name="Han C."/>
            <person name="Lapidus A."/>
            <person name="Copeland A."/>
            <person name="Glavina Del Rio T."/>
            <person name="Nolan M."/>
            <person name="Chen F."/>
            <person name="Lucas S."/>
            <person name="Tice H."/>
            <person name="Cheng J.F."/>
            <person name="Bruce D."/>
            <person name="Goodwin L."/>
            <person name="Pitluck S."/>
            <person name="Ovchinnikova G."/>
            <person name="Pati A."/>
            <person name="Ivanova N."/>
            <person name="Mavrommatis K."/>
            <person name="Chen A."/>
            <person name="Palaniappan K."/>
            <person name="D'haeseleer P."/>
            <person name="Chain P."/>
            <person name="Bristow J."/>
            <person name="Eisen J.A."/>
            <person name="Markowitz V."/>
            <person name="Hugenholtz P."/>
            <person name="Schneider S."/>
            <person name="Goker M."/>
            <person name="Pukall R."/>
            <person name="Kyrpides N.C."/>
            <person name="Klenk H.P."/>
        </authorList>
    </citation>
    <scope>NUCLEOTIDE SEQUENCE [LARGE SCALE GENOMIC DNA]</scope>
    <source>
        <strain evidence="3">ATCC 14392 / DSM 20547 / JCM 11482 / CCUG 33030 / NBRC 15357 / NCTC 11040 / CCM 314 / 541</strain>
    </source>
</reference>